<organism evidence="2 3">
    <name type="scientific">Penicillium atrosanguineum</name>
    <dbReference type="NCBI Taxonomy" id="1132637"/>
    <lineage>
        <taxon>Eukaryota</taxon>
        <taxon>Fungi</taxon>
        <taxon>Dikarya</taxon>
        <taxon>Ascomycota</taxon>
        <taxon>Pezizomycotina</taxon>
        <taxon>Eurotiomycetes</taxon>
        <taxon>Eurotiomycetidae</taxon>
        <taxon>Eurotiales</taxon>
        <taxon>Aspergillaceae</taxon>
        <taxon>Penicillium</taxon>
    </lineage>
</organism>
<evidence type="ECO:0000313" key="3">
    <source>
        <dbReference type="Proteomes" id="UP001147746"/>
    </source>
</evidence>
<dbReference type="AlphaFoldDB" id="A0A9W9LB07"/>
<feature type="compositionally biased region" description="Low complexity" evidence="1">
    <location>
        <begin position="7"/>
        <end position="18"/>
    </location>
</feature>
<reference evidence="2" key="1">
    <citation type="submission" date="2022-12" db="EMBL/GenBank/DDBJ databases">
        <authorList>
            <person name="Petersen C."/>
        </authorList>
    </citation>
    <scope>NUCLEOTIDE SEQUENCE</scope>
    <source>
        <strain evidence="2">IBT 21472</strain>
    </source>
</reference>
<dbReference type="OrthoDB" id="4501485at2759"/>
<reference evidence="2" key="2">
    <citation type="journal article" date="2023" name="IMA Fungus">
        <title>Comparative genomic study of the Penicillium genus elucidates a diverse pangenome and 15 lateral gene transfer events.</title>
        <authorList>
            <person name="Petersen C."/>
            <person name="Sorensen T."/>
            <person name="Nielsen M.R."/>
            <person name="Sondergaard T.E."/>
            <person name="Sorensen J.L."/>
            <person name="Fitzpatrick D.A."/>
            <person name="Frisvad J.C."/>
            <person name="Nielsen K.L."/>
        </authorList>
    </citation>
    <scope>NUCLEOTIDE SEQUENCE</scope>
    <source>
        <strain evidence="2">IBT 21472</strain>
    </source>
</reference>
<proteinExistence type="predicted"/>
<keyword evidence="3" id="KW-1185">Reference proteome</keyword>
<name>A0A9W9LB07_9EURO</name>
<dbReference type="Proteomes" id="UP001147746">
    <property type="component" value="Unassembled WGS sequence"/>
</dbReference>
<gene>
    <name evidence="2" type="ORF">N7476_007597</name>
</gene>
<accession>A0A9W9LB07</accession>
<comment type="caution">
    <text evidence="2">The sequence shown here is derived from an EMBL/GenBank/DDBJ whole genome shotgun (WGS) entry which is preliminary data.</text>
</comment>
<protein>
    <submittedName>
        <fullName evidence="2">Uncharacterized protein</fullName>
    </submittedName>
</protein>
<sequence length="80" mass="8583">MSIPEPSSTSQQNGSGNNALSQNNVAQVPRTNGSSVDNFARAPAAEVPYFAGARIPERSTHLRGLSNQLNAMDQIMNKRN</sequence>
<dbReference type="EMBL" id="JAPZBO010000007">
    <property type="protein sequence ID" value="KAJ5311737.1"/>
    <property type="molecule type" value="Genomic_DNA"/>
</dbReference>
<evidence type="ECO:0000313" key="2">
    <source>
        <dbReference type="EMBL" id="KAJ5311737.1"/>
    </source>
</evidence>
<feature type="compositionally biased region" description="Polar residues" evidence="1">
    <location>
        <begin position="19"/>
        <end position="37"/>
    </location>
</feature>
<feature type="region of interest" description="Disordered" evidence="1">
    <location>
        <begin position="1"/>
        <end position="37"/>
    </location>
</feature>
<evidence type="ECO:0000256" key="1">
    <source>
        <dbReference type="SAM" id="MobiDB-lite"/>
    </source>
</evidence>